<feature type="domain" description="HTH hxlR-type" evidence="4">
    <location>
        <begin position="177"/>
        <end position="278"/>
    </location>
</feature>
<dbReference type="GO" id="GO:0003677">
    <property type="term" value="F:DNA binding"/>
    <property type="evidence" value="ECO:0007669"/>
    <property type="project" value="UniProtKB-KW"/>
</dbReference>
<sequence length="318" mass="35613">MSREQEEAPGAPALVAKYSVVRALAILGDAWTLLILRSALEGTRRFSDWQSDLGIPKAVLANRLDRLVEARVFRKTPAHEGGKRMEYVLDEAGLELWEPLAAIVRWSRHWQNPGNGATPLFRHTRCGHACDLILSCDTCAQPLSPFNTFAEPGPGQGYEQRVEPHSRRRANSAVRHGPEALGSPEALALFGDMWAPAIVASAFRGVRRFNDLVAYLQIPPLVLSMRLKELLAIGVLTRRSIEDSERYEAFHLTRSGLELFPYISMLAKWGDRWCDDGTGVPLVFHHRSCGHQYSPVYRCSVCGERISRTEIEFLDHSG</sequence>
<organism evidence="5 6">
    <name type="scientific">Aquamicrobium lusatiense</name>
    <dbReference type="NCBI Taxonomy" id="89772"/>
    <lineage>
        <taxon>Bacteria</taxon>
        <taxon>Pseudomonadati</taxon>
        <taxon>Pseudomonadota</taxon>
        <taxon>Alphaproteobacteria</taxon>
        <taxon>Hyphomicrobiales</taxon>
        <taxon>Phyllobacteriaceae</taxon>
        <taxon>Aquamicrobium</taxon>
    </lineage>
</organism>
<evidence type="ECO:0000256" key="2">
    <source>
        <dbReference type="ARBA" id="ARBA00023125"/>
    </source>
</evidence>
<keyword evidence="6" id="KW-1185">Reference proteome</keyword>
<keyword evidence="2 5" id="KW-0238">DNA-binding</keyword>
<gene>
    <name evidence="5" type="ORF">HNR59_003964</name>
</gene>
<protein>
    <submittedName>
        <fullName evidence="5">DNA-binding HxlR family transcriptional regulator</fullName>
    </submittedName>
</protein>
<evidence type="ECO:0000256" key="3">
    <source>
        <dbReference type="ARBA" id="ARBA00023163"/>
    </source>
</evidence>
<evidence type="ECO:0000313" key="5">
    <source>
        <dbReference type="EMBL" id="MBB6014569.1"/>
    </source>
</evidence>
<dbReference type="InterPro" id="IPR002577">
    <property type="entry name" value="HTH_HxlR"/>
</dbReference>
<dbReference type="RefSeq" id="WP_183832821.1">
    <property type="nucleotide sequence ID" value="NZ_JACHEU010000006.1"/>
</dbReference>
<dbReference type="Proteomes" id="UP000533306">
    <property type="component" value="Unassembled WGS sequence"/>
</dbReference>
<dbReference type="InterPro" id="IPR036390">
    <property type="entry name" value="WH_DNA-bd_sf"/>
</dbReference>
<accession>A0A7W9VW48</accession>
<dbReference type="AlphaFoldDB" id="A0A7W9VW48"/>
<dbReference type="Gene3D" id="1.10.10.10">
    <property type="entry name" value="Winged helix-like DNA-binding domain superfamily/Winged helix DNA-binding domain"/>
    <property type="match status" value="2"/>
</dbReference>
<feature type="domain" description="HTH hxlR-type" evidence="4">
    <location>
        <begin position="11"/>
        <end position="115"/>
    </location>
</feature>
<keyword evidence="3" id="KW-0804">Transcription</keyword>
<dbReference type="InterPro" id="IPR036388">
    <property type="entry name" value="WH-like_DNA-bd_sf"/>
</dbReference>
<comment type="caution">
    <text evidence="5">The sequence shown here is derived from an EMBL/GenBank/DDBJ whole genome shotgun (WGS) entry which is preliminary data.</text>
</comment>
<dbReference type="Pfam" id="PF01638">
    <property type="entry name" value="HxlR"/>
    <property type="match status" value="2"/>
</dbReference>
<keyword evidence="1" id="KW-0805">Transcription regulation</keyword>
<proteinExistence type="predicted"/>
<dbReference type="EMBL" id="JACHEU010000006">
    <property type="protein sequence ID" value="MBB6014569.1"/>
    <property type="molecule type" value="Genomic_DNA"/>
</dbReference>
<reference evidence="5 6" key="1">
    <citation type="submission" date="2020-08" db="EMBL/GenBank/DDBJ databases">
        <title>Genomic Encyclopedia of Type Strains, Phase IV (KMG-IV): sequencing the most valuable type-strain genomes for metagenomic binning, comparative biology and taxonomic classification.</title>
        <authorList>
            <person name="Goeker M."/>
        </authorList>
    </citation>
    <scope>NUCLEOTIDE SEQUENCE [LARGE SCALE GENOMIC DNA]</scope>
    <source>
        <strain evidence="5 6">DSM 11099</strain>
    </source>
</reference>
<evidence type="ECO:0000256" key="1">
    <source>
        <dbReference type="ARBA" id="ARBA00023015"/>
    </source>
</evidence>
<evidence type="ECO:0000259" key="4">
    <source>
        <dbReference type="PROSITE" id="PS51118"/>
    </source>
</evidence>
<dbReference type="SUPFAM" id="SSF46785">
    <property type="entry name" value="Winged helix' DNA-binding domain"/>
    <property type="match status" value="2"/>
</dbReference>
<dbReference type="PANTHER" id="PTHR33204:SF18">
    <property type="entry name" value="TRANSCRIPTIONAL REGULATORY PROTEIN"/>
    <property type="match status" value="1"/>
</dbReference>
<name>A0A7W9VW48_9HYPH</name>
<dbReference type="PANTHER" id="PTHR33204">
    <property type="entry name" value="TRANSCRIPTIONAL REGULATOR, MARR FAMILY"/>
    <property type="match status" value="1"/>
</dbReference>
<dbReference type="PROSITE" id="PS51118">
    <property type="entry name" value="HTH_HXLR"/>
    <property type="match status" value="2"/>
</dbReference>
<evidence type="ECO:0000313" key="6">
    <source>
        <dbReference type="Proteomes" id="UP000533306"/>
    </source>
</evidence>